<dbReference type="PROSITE" id="PS50088">
    <property type="entry name" value="ANK_REPEAT"/>
    <property type="match status" value="1"/>
</dbReference>
<evidence type="ECO:0000313" key="3">
    <source>
        <dbReference type="Proteomes" id="UP001627154"/>
    </source>
</evidence>
<dbReference type="InterPro" id="IPR002110">
    <property type="entry name" value="Ankyrin_rpt"/>
</dbReference>
<gene>
    <name evidence="2" type="ORF">TKK_008558</name>
</gene>
<dbReference type="InterPro" id="IPR039323">
    <property type="entry name" value="ANKRD_45/46/60"/>
</dbReference>
<dbReference type="Pfam" id="PF12796">
    <property type="entry name" value="Ank_2"/>
    <property type="match status" value="1"/>
</dbReference>
<dbReference type="InterPro" id="IPR036770">
    <property type="entry name" value="Ankyrin_rpt-contain_sf"/>
</dbReference>
<organism evidence="2 3">
    <name type="scientific">Trichogramma kaykai</name>
    <dbReference type="NCBI Taxonomy" id="54128"/>
    <lineage>
        <taxon>Eukaryota</taxon>
        <taxon>Metazoa</taxon>
        <taxon>Ecdysozoa</taxon>
        <taxon>Arthropoda</taxon>
        <taxon>Hexapoda</taxon>
        <taxon>Insecta</taxon>
        <taxon>Pterygota</taxon>
        <taxon>Neoptera</taxon>
        <taxon>Endopterygota</taxon>
        <taxon>Hymenoptera</taxon>
        <taxon>Apocrita</taxon>
        <taxon>Proctotrupomorpha</taxon>
        <taxon>Chalcidoidea</taxon>
        <taxon>Trichogrammatidae</taxon>
        <taxon>Trichogramma</taxon>
    </lineage>
</organism>
<protein>
    <submittedName>
        <fullName evidence="2">Uncharacterized protein</fullName>
    </submittedName>
</protein>
<evidence type="ECO:0000313" key="2">
    <source>
        <dbReference type="EMBL" id="KAL3397820.1"/>
    </source>
</evidence>
<dbReference type="PANTHER" id="PTHR22677:SF4">
    <property type="entry name" value="USHER SYNDROME TYPE-1G PROTEIN-LIKE PROTEIN"/>
    <property type="match status" value="1"/>
</dbReference>
<dbReference type="SMART" id="SM00248">
    <property type="entry name" value="ANK"/>
    <property type="match status" value="2"/>
</dbReference>
<reference evidence="2 3" key="1">
    <citation type="journal article" date="2024" name="bioRxiv">
        <title>A reference genome for Trichogramma kaykai: A tiny desert-dwelling parasitoid wasp with competing sex-ratio distorters.</title>
        <authorList>
            <person name="Culotta J."/>
            <person name="Lindsey A.R."/>
        </authorList>
    </citation>
    <scope>NUCLEOTIDE SEQUENCE [LARGE SCALE GENOMIC DNA]</scope>
    <source>
        <strain evidence="2 3">KSX58</strain>
    </source>
</reference>
<keyword evidence="3" id="KW-1185">Reference proteome</keyword>
<dbReference type="SUPFAM" id="SSF48403">
    <property type="entry name" value="Ankyrin repeat"/>
    <property type="match status" value="1"/>
</dbReference>
<comment type="caution">
    <text evidence="2">The sequence shown here is derived from an EMBL/GenBank/DDBJ whole genome shotgun (WGS) entry which is preliminary data.</text>
</comment>
<dbReference type="AlphaFoldDB" id="A0ABD2WY48"/>
<dbReference type="Gene3D" id="1.25.40.20">
    <property type="entry name" value="Ankyrin repeat-containing domain"/>
    <property type="match status" value="1"/>
</dbReference>
<dbReference type="Proteomes" id="UP001627154">
    <property type="component" value="Unassembled WGS sequence"/>
</dbReference>
<feature type="repeat" description="ANK" evidence="1">
    <location>
        <begin position="94"/>
        <end position="126"/>
    </location>
</feature>
<accession>A0ABD2WY48</accession>
<evidence type="ECO:0000256" key="1">
    <source>
        <dbReference type="PROSITE-ProRule" id="PRU00023"/>
    </source>
</evidence>
<proteinExistence type="predicted"/>
<name>A0ABD2WY48_9HYME</name>
<keyword evidence="1" id="KW-0040">ANK repeat</keyword>
<dbReference type="PANTHER" id="PTHR22677">
    <property type="entry name" value="ANKYRIN REPEAT DOMAIN-CONTAINING PROTEIN 60"/>
    <property type="match status" value="1"/>
</dbReference>
<sequence length="163" mass="18515">MSGRYSSTLHHGNGHSPMFRLFSRISVFESELFKLSKFFLKNNPNVSQVNEKGENVLHLIASWIYCSDEDRSTHLTIAKSLLDLGADVNAKDCKRNTPLQVAVTWAVSNLVKLFLDNGADAQNVKKKTNSKHFLEELRYSHISGFIYGHMTRSLINAFLKRIT</sequence>
<dbReference type="EMBL" id="JBJJXI010000061">
    <property type="protein sequence ID" value="KAL3397820.1"/>
    <property type="molecule type" value="Genomic_DNA"/>
</dbReference>